<dbReference type="Proteomes" id="UP001144313">
    <property type="component" value="Unassembled WGS sequence"/>
</dbReference>
<feature type="transmembrane region" description="Helical" evidence="4">
    <location>
        <begin position="346"/>
        <end position="366"/>
    </location>
</feature>
<keyword evidence="4" id="KW-1003">Cell membrane</keyword>
<keyword evidence="3" id="KW-0972">Capsule biogenesis/degradation</keyword>
<dbReference type="GO" id="GO:0140359">
    <property type="term" value="F:ABC-type transporter activity"/>
    <property type="evidence" value="ECO:0007669"/>
    <property type="project" value="InterPro"/>
</dbReference>
<dbReference type="InterPro" id="IPR000412">
    <property type="entry name" value="ABC_2_transport"/>
</dbReference>
<evidence type="ECO:0000256" key="5">
    <source>
        <dbReference type="SAM" id="MobiDB-lite"/>
    </source>
</evidence>
<feature type="transmembrane region" description="Helical" evidence="4">
    <location>
        <begin position="554"/>
        <end position="576"/>
    </location>
</feature>
<name>A0A9W6LGC6_9ACTN</name>
<feature type="compositionally biased region" description="Low complexity" evidence="5">
    <location>
        <begin position="197"/>
        <end position="215"/>
    </location>
</feature>
<feature type="transmembrane region" description="Helical" evidence="4">
    <location>
        <begin position="493"/>
        <end position="512"/>
    </location>
</feature>
<feature type="domain" description="ABC transmembrane type-2" evidence="6">
    <location>
        <begin position="347"/>
        <end position="578"/>
    </location>
</feature>
<evidence type="ECO:0000256" key="4">
    <source>
        <dbReference type="RuleBase" id="RU361157"/>
    </source>
</evidence>
<comment type="caution">
    <text evidence="7">The sequence shown here is derived from an EMBL/GenBank/DDBJ whole genome shotgun (WGS) entry which is preliminary data.</text>
</comment>
<dbReference type="GO" id="GO:0043190">
    <property type="term" value="C:ATP-binding cassette (ABC) transporter complex"/>
    <property type="evidence" value="ECO:0007669"/>
    <property type="project" value="InterPro"/>
</dbReference>
<keyword evidence="8" id="KW-1185">Reference proteome</keyword>
<evidence type="ECO:0000256" key="2">
    <source>
        <dbReference type="ARBA" id="ARBA00022448"/>
    </source>
</evidence>
<feature type="transmembrane region" description="Helical" evidence="4">
    <location>
        <begin position="524"/>
        <end position="542"/>
    </location>
</feature>
<feature type="transmembrane region" description="Helical" evidence="4">
    <location>
        <begin position="381"/>
        <end position="397"/>
    </location>
</feature>
<feature type="compositionally biased region" description="Low complexity" evidence="5">
    <location>
        <begin position="143"/>
        <end position="178"/>
    </location>
</feature>
<evidence type="ECO:0000313" key="8">
    <source>
        <dbReference type="Proteomes" id="UP001144313"/>
    </source>
</evidence>
<comment type="subcellular location">
    <subcellularLocation>
        <location evidence="4">Cell membrane</location>
        <topology evidence="4">Multi-pass membrane protein</topology>
    </subcellularLocation>
</comment>
<feature type="compositionally biased region" description="Pro residues" evidence="5">
    <location>
        <begin position="187"/>
        <end position="196"/>
    </location>
</feature>
<keyword evidence="2 4" id="KW-0813">Transport</keyword>
<sequence>MSSISPHPDGVSGPAGNNDGSPENSDSPAPQGGFGPGPSANPAGYPPGSMSSGSAAFASPPPSAAPGITPGHQGPAAASPPHAHAPQPQQGYGPAYAAPGGQQQAYGAPAQQHQGPPPGYGAPQGQQPYGSPPPPHGPGQGQGQQPYGAPQPHGPGQPQGQPNPYGQPQGQPQGQPNPAGGGHYQPQQPPPPPATAPSPHGQTSPPRATAPAPHTQTPPPPATQHQGQQQQSQQQGQQQQGQQPGQPQPTNQVPQAPYATRNEPGRDMPVAGASPIRRNFDDTAELPAFLDSARSDETGPITRPTEVKPLKRKFPLTTGFTALLRHRNALSVLVRRDLAVKYQSTAMGYLWSLIEPLGLTLIYWFVFDVVFDSGNSLPNNAGYLLFIVSGIFAYQWFTQAVSQGANSLGGQAALITVMKVPREVFPISKVFARFAEYVVGFPIIILVAIFDHGTWGFNLLWLIPAILTQTMLLAGMTFILGAANVLYKDVERFLGLFMRVLFYASAIIFPITKVSEADTMKENPWLYDLFSSNPLIGIFLMHRAAFIPGLAPNTFQLCVAIGFSAFLMIFGRWIFYRLEPRVLKAL</sequence>
<feature type="transmembrane region" description="Helical" evidence="4">
    <location>
        <begin position="462"/>
        <end position="486"/>
    </location>
</feature>
<protein>
    <recommendedName>
        <fullName evidence="4">Transport permease protein</fullName>
    </recommendedName>
</protein>
<feature type="compositionally biased region" description="Low complexity" evidence="5">
    <location>
        <begin position="223"/>
        <end position="255"/>
    </location>
</feature>
<keyword evidence="4" id="KW-0812">Transmembrane</keyword>
<reference evidence="7" key="1">
    <citation type="submission" date="2022-12" db="EMBL/GenBank/DDBJ databases">
        <title>Reference genome sequencing for broad-spectrum identification of bacterial and archaeal isolates by mass spectrometry.</title>
        <authorList>
            <person name="Sekiguchi Y."/>
            <person name="Tourlousse D.M."/>
        </authorList>
    </citation>
    <scope>NUCLEOTIDE SEQUENCE</scope>
    <source>
        <strain evidence="7">LLR39Z86</strain>
    </source>
</reference>
<dbReference type="PANTHER" id="PTHR30413">
    <property type="entry name" value="INNER MEMBRANE TRANSPORT PERMEASE"/>
    <property type="match status" value="1"/>
</dbReference>
<accession>A0A9W6LGC6</accession>
<dbReference type="GO" id="GO:0015920">
    <property type="term" value="P:lipopolysaccharide transport"/>
    <property type="evidence" value="ECO:0007669"/>
    <property type="project" value="TreeGrafter"/>
</dbReference>
<dbReference type="InterPro" id="IPR047817">
    <property type="entry name" value="ABC2_TM_bact-type"/>
</dbReference>
<feature type="compositionally biased region" description="Low complexity" evidence="5">
    <location>
        <begin position="65"/>
        <end position="114"/>
    </location>
</feature>
<evidence type="ECO:0000313" key="7">
    <source>
        <dbReference type="EMBL" id="GLI41564.1"/>
    </source>
</evidence>
<dbReference type="PANTHER" id="PTHR30413:SF10">
    <property type="entry name" value="CAPSULE POLYSACCHARIDE EXPORT INNER-MEMBRANE PROTEIN CTRC"/>
    <property type="match status" value="1"/>
</dbReference>
<evidence type="ECO:0000259" key="6">
    <source>
        <dbReference type="PROSITE" id="PS51012"/>
    </source>
</evidence>
<feature type="transmembrane region" description="Helical" evidence="4">
    <location>
        <begin position="430"/>
        <end position="450"/>
    </location>
</feature>
<feature type="region of interest" description="Disordered" evidence="5">
    <location>
        <begin position="1"/>
        <end position="275"/>
    </location>
</feature>
<dbReference type="RefSeq" id="WP_270117821.1">
    <property type="nucleotide sequence ID" value="NZ_BAAAOL010000013.1"/>
</dbReference>
<proteinExistence type="inferred from homology"/>
<dbReference type="EMBL" id="BSDT01000001">
    <property type="protein sequence ID" value="GLI41564.1"/>
    <property type="molecule type" value="Genomic_DNA"/>
</dbReference>
<dbReference type="PROSITE" id="PS51012">
    <property type="entry name" value="ABC_TM2"/>
    <property type="match status" value="1"/>
</dbReference>
<organism evidence="7 8">
    <name type="scientific">Glycomyces algeriensis</name>
    <dbReference type="NCBI Taxonomy" id="256037"/>
    <lineage>
        <taxon>Bacteria</taxon>
        <taxon>Bacillati</taxon>
        <taxon>Actinomycetota</taxon>
        <taxon>Actinomycetes</taxon>
        <taxon>Glycomycetales</taxon>
        <taxon>Glycomycetaceae</taxon>
        <taxon>Glycomyces</taxon>
    </lineage>
</organism>
<keyword evidence="4" id="KW-0472">Membrane</keyword>
<dbReference type="AlphaFoldDB" id="A0A9W6LGC6"/>
<comment type="similarity">
    <text evidence="1 4">Belongs to the ABC-2 integral membrane protein family.</text>
</comment>
<dbReference type="PRINTS" id="PR00164">
    <property type="entry name" value="ABC2TRNSPORT"/>
</dbReference>
<evidence type="ECO:0000256" key="3">
    <source>
        <dbReference type="ARBA" id="ARBA00022903"/>
    </source>
</evidence>
<gene>
    <name evidence="7" type="ORF">GALLR39Z86_14140</name>
</gene>
<feature type="compositionally biased region" description="Low complexity" evidence="5">
    <location>
        <begin position="42"/>
        <end position="58"/>
    </location>
</feature>
<feature type="compositionally biased region" description="Polar residues" evidence="5">
    <location>
        <begin position="18"/>
        <end position="28"/>
    </location>
</feature>
<evidence type="ECO:0000256" key="1">
    <source>
        <dbReference type="ARBA" id="ARBA00007783"/>
    </source>
</evidence>
<keyword evidence="4" id="KW-1133">Transmembrane helix</keyword>